<proteinExistence type="predicted"/>
<name>A0ACC1TGM9_9AGAR</name>
<organism evidence="1 2">
    <name type="scientific">Lentinula aff. lateritia</name>
    <dbReference type="NCBI Taxonomy" id="2804960"/>
    <lineage>
        <taxon>Eukaryota</taxon>
        <taxon>Fungi</taxon>
        <taxon>Dikarya</taxon>
        <taxon>Basidiomycota</taxon>
        <taxon>Agaricomycotina</taxon>
        <taxon>Agaricomycetes</taxon>
        <taxon>Agaricomycetidae</taxon>
        <taxon>Agaricales</taxon>
        <taxon>Marasmiineae</taxon>
        <taxon>Omphalotaceae</taxon>
        <taxon>Lentinula</taxon>
    </lineage>
</organism>
<protein>
    <submittedName>
        <fullName evidence="1">Uncharacterized protein</fullName>
    </submittedName>
</protein>
<gene>
    <name evidence="1" type="ORF">F5876DRAFT_71086</name>
</gene>
<evidence type="ECO:0000313" key="1">
    <source>
        <dbReference type="EMBL" id="KAJ3803885.1"/>
    </source>
</evidence>
<dbReference type="EMBL" id="MU796601">
    <property type="protein sequence ID" value="KAJ3803885.1"/>
    <property type="molecule type" value="Genomic_DNA"/>
</dbReference>
<accession>A0ACC1TGM9</accession>
<sequence>MGKEAGSTIRAKIAAVKNLVTSKGFGWHGRNRLRGVLSIERATPASSFRPERVTMAQRSLVTFLTHSKLQKCKTSSSANQKGILEVLQWSRSGIKCITGYSFRIGGTTHYLTGGIPPDIVMGR</sequence>
<keyword evidence="2" id="KW-1185">Reference proteome</keyword>
<comment type="caution">
    <text evidence="1">The sequence shown here is derived from an EMBL/GenBank/DDBJ whole genome shotgun (WGS) entry which is preliminary data.</text>
</comment>
<dbReference type="Proteomes" id="UP001163835">
    <property type="component" value="Unassembled WGS sequence"/>
</dbReference>
<reference evidence="1" key="1">
    <citation type="submission" date="2022-09" db="EMBL/GenBank/DDBJ databases">
        <title>A Global Phylogenomic Analysis of the Shiitake Genus Lentinula.</title>
        <authorList>
            <consortium name="DOE Joint Genome Institute"/>
            <person name="Sierra-Patev S."/>
            <person name="Min B."/>
            <person name="Naranjo-Ortiz M."/>
            <person name="Looney B."/>
            <person name="Konkel Z."/>
            <person name="Slot J.C."/>
            <person name="Sakamoto Y."/>
            <person name="Steenwyk J.L."/>
            <person name="Rokas A."/>
            <person name="Carro J."/>
            <person name="Camarero S."/>
            <person name="Ferreira P."/>
            <person name="Molpeceres G."/>
            <person name="Ruiz-Duenas F.J."/>
            <person name="Serrano A."/>
            <person name="Henrissat B."/>
            <person name="Drula E."/>
            <person name="Hughes K.W."/>
            <person name="Mata J.L."/>
            <person name="Ishikawa N.K."/>
            <person name="Vargas-Isla R."/>
            <person name="Ushijima S."/>
            <person name="Smith C.A."/>
            <person name="Ahrendt S."/>
            <person name="Andreopoulos W."/>
            <person name="He G."/>
            <person name="Labutti K."/>
            <person name="Lipzen A."/>
            <person name="Ng V."/>
            <person name="Riley R."/>
            <person name="Sandor L."/>
            <person name="Barry K."/>
            <person name="Martinez A.T."/>
            <person name="Xiao Y."/>
            <person name="Gibbons J.G."/>
            <person name="Terashima K."/>
            <person name="Grigoriev I.V."/>
            <person name="Hibbett D.S."/>
        </authorList>
    </citation>
    <scope>NUCLEOTIDE SEQUENCE</scope>
    <source>
        <strain evidence="1">TMI1499</strain>
    </source>
</reference>
<evidence type="ECO:0000313" key="2">
    <source>
        <dbReference type="Proteomes" id="UP001163835"/>
    </source>
</evidence>